<dbReference type="EMBL" id="JBBPBM010000006">
    <property type="protein sequence ID" value="KAK8580424.1"/>
    <property type="molecule type" value="Genomic_DNA"/>
</dbReference>
<feature type="region of interest" description="Disordered" evidence="1">
    <location>
        <begin position="160"/>
        <end position="180"/>
    </location>
</feature>
<evidence type="ECO:0000256" key="1">
    <source>
        <dbReference type="SAM" id="MobiDB-lite"/>
    </source>
</evidence>
<dbReference type="Proteomes" id="UP001472677">
    <property type="component" value="Unassembled WGS sequence"/>
</dbReference>
<keyword evidence="3" id="KW-1185">Reference proteome</keyword>
<gene>
    <name evidence="2" type="ORF">V6N12_070698</name>
</gene>
<feature type="compositionally biased region" description="Low complexity" evidence="1">
    <location>
        <begin position="160"/>
        <end position="169"/>
    </location>
</feature>
<organism evidence="2 3">
    <name type="scientific">Hibiscus sabdariffa</name>
    <name type="common">roselle</name>
    <dbReference type="NCBI Taxonomy" id="183260"/>
    <lineage>
        <taxon>Eukaryota</taxon>
        <taxon>Viridiplantae</taxon>
        <taxon>Streptophyta</taxon>
        <taxon>Embryophyta</taxon>
        <taxon>Tracheophyta</taxon>
        <taxon>Spermatophyta</taxon>
        <taxon>Magnoliopsida</taxon>
        <taxon>eudicotyledons</taxon>
        <taxon>Gunneridae</taxon>
        <taxon>Pentapetalae</taxon>
        <taxon>rosids</taxon>
        <taxon>malvids</taxon>
        <taxon>Malvales</taxon>
        <taxon>Malvaceae</taxon>
        <taxon>Malvoideae</taxon>
        <taxon>Hibiscus</taxon>
    </lineage>
</organism>
<evidence type="ECO:0000313" key="2">
    <source>
        <dbReference type="EMBL" id="KAK8580424.1"/>
    </source>
</evidence>
<sequence length="180" mass="19933">MALEDVCVFVFVSLFTNQDLPFQWDASLRAPARRGNIPISPWLRDEDGGKSRILRLNRNSLLIKENSIPLNSTVGFNSDNTKQDFESSRKGKLFRHTSISSKSRATVGFGFGHVVASTNMSAIHDSDMTIMDEEVPIPHTDGLKRSRSIVSSADRNISSAIHETSSSISTGLDQQARREP</sequence>
<name>A0ABR2FHL4_9ROSI</name>
<reference evidence="2 3" key="1">
    <citation type="journal article" date="2024" name="G3 (Bethesda)">
        <title>Genome assembly of Hibiscus sabdariffa L. provides insights into metabolisms of medicinal natural products.</title>
        <authorList>
            <person name="Kim T."/>
        </authorList>
    </citation>
    <scope>NUCLEOTIDE SEQUENCE [LARGE SCALE GENOMIC DNA]</scope>
    <source>
        <strain evidence="2">TK-2024</strain>
        <tissue evidence="2">Old leaves</tissue>
    </source>
</reference>
<accession>A0ABR2FHL4</accession>
<comment type="caution">
    <text evidence="2">The sequence shown here is derived from an EMBL/GenBank/DDBJ whole genome shotgun (WGS) entry which is preliminary data.</text>
</comment>
<protein>
    <submittedName>
        <fullName evidence="2">Uncharacterized protein</fullName>
    </submittedName>
</protein>
<evidence type="ECO:0000313" key="3">
    <source>
        <dbReference type="Proteomes" id="UP001472677"/>
    </source>
</evidence>
<proteinExistence type="predicted"/>